<dbReference type="EMBL" id="AAOF01000005">
    <property type="protein sequence ID" value="EAR21821.1"/>
    <property type="molecule type" value="Genomic_DNA"/>
</dbReference>
<keyword evidence="8" id="KW-0949">S-adenosyl-L-methionine</keyword>
<comment type="catalytic activity">
    <reaction evidence="14 18">
        <text>Typically cleaves a -Gly-|-Phe- bond to release an N-terminal, basic peptide of 5-8 residues from type IV prepilin, and then N-methylates the new N-terminal amino group, the methyl donor being S-adenosyl-L-methionine.</text>
        <dbReference type="EC" id="3.4.23.43"/>
    </reaction>
</comment>
<dbReference type="GO" id="GO:0006465">
    <property type="term" value="P:signal peptide processing"/>
    <property type="evidence" value="ECO:0007669"/>
    <property type="project" value="TreeGrafter"/>
</dbReference>
<keyword evidence="9 18" id="KW-0812">Transmembrane</keyword>
<comment type="similarity">
    <text evidence="2 17">Belongs to the peptidase A24 family.</text>
</comment>
<feature type="transmembrane region" description="Helical" evidence="19">
    <location>
        <begin position="177"/>
        <end position="210"/>
    </location>
</feature>
<keyword evidence="5 18" id="KW-0489">Methyltransferase</keyword>
<gene>
    <name evidence="22" type="ORF">NB231_05521</name>
</gene>
<evidence type="ECO:0000256" key="8">
    <source>
        <dbReference type="ARBA" id="ARBA00022691"/>
    </source>
</evidence>
<dbReference type="GO" id="GO:0004190">
    <property type="term" value="F:aspartic-type endopeptidase activity"/>
    <property type="evidence" value="ECO:0007669"/>
    <property type="project" value="UniProtKB-EC"/>
</dbReference>
<dbReference type="EC" id="3.4.23.43" evidence="15 18"/>
<dbReference type="HOGENOM" id="CLU_057101_0_0_6"/>
<feature type="transmembrane region" description="Helical" evidence="19">
    <location>
        <begin position="272"/>
        <end position="289"/>
    </location>
</feature>
<dbReference type="EC" id="2.1.1.-" evidence="18"/>
<keyword evidence="6 18" id="KW-0645">Protease</keyword>
<evidence type="ECO:0000256" key="1">
    <source>
        <dbReference type="ARBA" id="ARBA00004429"/>
    </source>
</evidence>
<dbReference type="AlphaFoldDB" id="A4BQH1"/>
<keyword evidence="3" id="KW-1003">Cell membrane</keyword>
<dbReference type="PANTHER" id="PTHR30487:SF0">
    <property type="entry name" value="PREPILIN LEADER PEPTIDASE_N-METHYLTRANSFERASE-RELATED"/>
    <property type="match status" value="1"/>
</dbReference>
<accession>A4BQH1</accession>
<evidence type="ECO:0000256" key="4">
    <source>
        <dbReference type="ARBA" id="ARBA00022519"/>
    </source>
</evidence>
<dbReference type="GO" id="GO:0008168">
    <property type="term" value="F:methyltransferase activity"/>
    <property type="evidence" value="ECO:0007669"/>
    <property type="project" value="UniProtKB-KW"/>
</dbReference>
<feature type="transmembrane region" description="Helical" evidence="19">
    <location>
        <begin position="127"/>
        <end position="157"/>
    </location>
</feature>
<dbReference type="InterPro" id="IPR014032">
    <property type="entry name" value="Peptidase_A24A_bac"/>
</dbReference>
<evidence type="ECO:0000256" key="10">
    <source>
        <dbReference type="ARBA" id="ARBA00022801"/>
    </source>
</evidence>
<evidence type="ECO:0000256" key="3">
    <source>
        <dbReference type="ARBA" id="ARBA00022475"/>
    </source>
</evidence>
<comment type="function">
    <text evidence="18">Plays an essential role in type IV pili and type II pseudopili formation by proteolytically removing the leader sequence from substrate proteins and subsequently monomethylating the alpha-amino group of the newly exposed N-terminal phenylalanine.</text>
</comment>
<evidence type="ECO:0000256" key="13">
    <source>
        <dbReference type="ARBA" id="ARBA00023268"/>
    </source>
</evidence>
<evidence type="ECO:0000313" key="23">
    <source>
        <dbReference type="Proteomes" id="UP000003374"/>
    </source>
</evidence>
<evidence type="ECO:0000259" key="20">
    <source>
        <dbReference type="Pfam" id="PF01478"/>
    </source>
</evidence>
<evidence type="ECO:0000256" key="16">
    <source>
        <dbReference type="ARBA" id="ARBA00071870"/>
    </source>
</evidence>
<keyword evidence="4" id="KW-0997">Cell inner membrane</keyword>
<keyword evidence="7 18" id="KW-0808">Transferase</keyword>
<evidence type="ECO:0000313" key="22">
    <source>
        <dbReference type="EMBL" id="EAR21821.1"/>
    </source>
</evidence>
<evidence type="ECO:0000256" key="17">
    <source>
        <dbReference type="RuleBase" id="RU003793"/>
    </source>
</evidence>
<feature type="transmembrane region" description="Helical" evidence="19">
    <location>
        <begin position="20"/>
        <end position="44"/>
    </location>
</feature>
<dbReference type="Pfam" id="PF06750">
    <property type="entry name" value="A24_N_bact"/>
    <property type="match status" value="1"/>
</dbReference>
<evidence type="ECO:0000259" key="21">
    <source>
        <dbReference type="Pfam" id="PF06750"/>
    </source>
</evidence>
<dbReference type="OrthoDB" id="9789291at2"/>
<dbReference type="InterPro" id="IPR010627">
    <property type="entry name" value="Prepilin_pept_A24_N"/>
</dbReference>
<dbReference type="Pfam" id="PF01478">
    <property type="entry name" value="Peptidase_A24"/>
    <property type="match status" value="1"/>
</dbReference>
<comment type="caution">
    <text evidence="22">The sequence shown here is derived from an EMBL/GenBank/DDBJ whole genome shotgun (WGS) entry which is preliminary data.</text>
</comment>
<dbReference type="Gene3D" id="1.20.120.1220">
    <property type="match status" value="1"/>
</dbReference>
<sequence length="305" mass="33064">MQAPSVTAVPILDLLQSNPGLLWVASFVLGLMVGSFLNVVILRLPRQLNREWRAQCAELIANGESGPPIQPNDDERFDLLTPPSQCPLCRHRIRPWENIPLLSYLLLRGRCSGCNARISPRYPTVELLTGVLSVIVVVHFGVSIAALAALLLTWVLIALAGIDLDHQLLPDDLTLPALWLGLLLSLVPVFVPATTAIVGAVVGYLVLWSVYHLFRWLTGKQGMGYGDFKLLGMLGAWLGWQALPLIVVLASVVGAAVGIALIAGLGRHRDQPIPFGPFLAAAGWIYLLWGDELMPAYLALAGLSR</sequence>
<name>A4BQH1_9GAMM</name>
<evidence type="ECO:0000256" key="6">
    <source>
        <dbReference type="ARBA" id="ARBA00022670"/>
    </source>
</evidence>
<dbReference type="InterPro" id="IPR050882">
    <property type="entry name" value="Prepilin_peptidase/N-MTase"/>
</dbReference>
<keyword evidence="11 19" id="KW-1133">Transmembrane helix</keyword>
<keyword evidence="23" id="KW-1185">Reference proteome</keyword>
<comment type="subcellular location">
    <subcellularLocation>
        <location evidence="1">Cell inner membrane</location>
        <topology evidence="1">Multi-pass membrane protein</topology>
    </subcellularLocation>
    <subcellularLocation>
        <location evidence="18">Cell membrane</location>
        <topology evidence="18">Multi-pass membrane protein</topology>
    </subcellularLocation>
</comment>
<evidence type="ECO:0000256" key="2">
    <source>
        <dbReference type="ARBA" id="ARBA00005801"/>
    </source>
</evidence>
<keyword evidence="13 18" id="KW-0511">Multifunctional enzyme</keyword>
<keyword evidence="12 19" id="KW-0472">Membrane</keyword>
<evidence type="ECO:0000256" key="19">
    <source>
        <dbReference type="SAM" id="Phobius"/>
    </source>
</evidence>
<dbReference type="GO" id="GO:0032259">
    <property type="term" value="P:methylation"/>
    <property type="evidence" value="ECO:0007669"/>
    <property type="project" value="UniProtKB-KW"/>
</dbReference>
<dbReference type="Proteomes" id="UP000003374">
    <property type="component" value="Unassembled WGS sequence"/>
</dbReference>
<dbReference type="GO" id="GO:0005886">
    <property type="term" value="C:plasma membrane"/>
    <property type="evidence" value="ECO:0007669"/>
    <property type="project" value="UniProtKB-SubCell"/>
</dbReference>
<evidence type="ECO:0000256" key="7">
    <source>
        <dbReference type="ARBA" id="ARBA00022679"/>
    </source>
</evidence>
<keyword evidence="10 18" id="KW-0378">Hydrolase</keyword>
<reference evidence="22 23" key="1">
    <citation type="submission" date="2006-02" db="EMBL/GenBank/DDBJ databases">
        <authorList>
            <person name="Waterbury J."/>
            <person name="Ferriera S."/>
            <person name="Johnson J."/>
            <person name="Kravitz S."/>
            <person name="Halpern A."/>
            <person name="Remington K."/>
            <person name="Beeson K."/>
            <person name="Tran B."/>
            <person name="Rogers Y.-H."/>
            <person name="Friedman R."/>
            <person name="Venter J.C."/>
        </authorList>
    </citation>
    <scope>NUCLEOTIDE SEQUENCE [LARGE SCALE GENOMIC DNA]</scope>
    <source>
        <strain evidence="22 23">Nb-231</strain>
    </source>
</reference>
<evidence type="ECO:0000256" key="9">
    <source>
        <dbReference type="ARBA" id="ARBA00022692"/>
    </source>
</evidence>
<dbReference type="MEROPS" id="A24.001"/>
<dbReference type="PANTHER" id="PTHR30487">
    <property type="entry name" value="TYPE 4 PREPILIN-LIKE PROTEINS LEADER PEPTIDE-PROCESSING ENZYME"/>
    <property type="match status" value="1"/>
</dbReference>
<feature type="domain" description="Prepilin type IV endopeptidase peptidase" evidence="20">
    <location>
        <begin position="150"/>
        <end position="259"/>
    </location>
</feature>
<organism evidence="22 23">
    <name type="scientific">Nitrococcus mobilis Nb-231</name>
    <dbReference type="NCBI Taxonomy" id="314278"/>
    <lineage>
        <taxon>Bacteria</taxon>
        <taxon>Pseudomonadati</taxon>
        <taxon>Pseudomonadota</taxon>
        <taxon>Gammaproteobacteria</taxon>
        <taxon>Chromatiales</taxon>
        <taxon>Ectothiorhodospiraceae</taxon>
        <taxon>Nitrococcus</taxon>
    </lineage>
</organism>
<feature type="domain" description="Prepilin peptidase A24 N-terminal" evidence="21">
    <location>
        <begin position="28"/>
        <end position="140"/>
    </location>
</feature>
<dbReference type="STRING" id="314278.NB231_05521"/>
<evidence type="ECO:0000256" key="12">
    <source>
        <dbReference type="ARBA" id="ARBA00023136"/>
    </source>
</evidence>
<dbReference type="PRINTS" id="PR00864">
    <property type="entry name" value="PREPILNPTASE"/>
</dbReference>
<evidence type="ECO:0000256" key="18">
    <source>
        <dbReference type="RuleBase" id="RU003794"/>
    </source>
</evidence>
<proteinExistence type="inferred from homology"/>
<dbReference type="RefSeq" id="WP_005000391.1">
    <property type="nucleotide sequence ID" value="NZ_CH672427.1"/>
</dbReference>
<dbReference type="FunFam" id="1.20.120.1220:FF:000001">
    <property type="entry name" value="Type 4 prepilin-like proteins leader peptide-processing enzyme"/>
    <property type="match status" value="1"/>
</dbReference>
<dbReference type="InterPro" id="IPR000045">
    <property type="entry name" value="Prepilin_IV_endopep_pep"/>
</dbReference>
<dbReference type="eggNOG" id="COG1989">
    <property type="taxonomic scope" value="Bacteria"/>
</dbReference>
<protein>
    <recommendedName>
        <fullName evidence="16 18">Prepilin leader peptidase/N-methyltransferase</fullName>
        <ecNumber evidence="18">2.1.1.-</ecNumber>
        <ecNumber evidence="15 18">3.4.23.43</ecNumber>
    </recommendedName>
</protein>
<evidence type="ECO:0000256" key="11">
    <source>
        <dbReference type="ARBA" id="ARBA00022989"/>
    </source>
</evidence>
<evidence type="ECO:0000256" key="15">
    <source>
        <dbReference type="ARBA" id="ARBA00067082"/>
    </source>
</evidence>
<evidence type="ECO:0000256" key="5">
    <source>
        <dbReference type="ARBA" id="ARBA00022603"/>
    </source>
</evidence>
<feature type="transmembrane region" description="Helical" evidence="19">
    <location>
        <begin position="246"/>
        <end position="265"/>
    </location>
</feature>
<evidence type="ECO:0000256" key="14">
    <source>
        <dbReference type="ARBA" id="ARBA00050401"/>
    </source>
</evidence>